<dbReference type="Gene3D" id="3.40.50.1820">
    <property type="entry name" value="alpha/beta hydrolase"/>
    <property type="match status" value="1"/>
</dbReference>
<dbReference type="Proteomes" id="UP000510621">
    <property type="component" value="Chromosome"/>
</dbReference>
<sequence>MKNPIPAWAELTRSGIIERESPGNHFNMFSNKHSPILAEKLHECLQALGI</sequence>
<dbReference type="EMBL" id="CP059265">
    <property type="protein sequence ID" value="QLQ31742.1"/>
    <property type="molecule type" value="Genomic_DNA"/>
</dbReference>
<dbReference type="AlphaFoldDB" id="A0A7L6ARM5"/>
<evidence type="ECO:0000313" key="2">
    <source>
        <dbReference type="Proteomes" id="UP000510621"/>
    </source>
</evidence>
<accession>A0A7L6ARM5</accession>
<dbReference type="KEGG" id="this:HZT40_09215"/>
<evidence type="ECO:0000313" key="1">
    <source>
        <dbReference type="EMBL" id="QLQ31742.1"/>
    </source>
</evidence>
<protein>
    <submittedName>
        <fullName evidence="1">Uncharacterized protein</fullName>
    </submittedName>
</protein>
<gene>
    <name evidence="1" type="ORF">HZT40_09215</name>
</gene>
<reference evidence="1" key="1">
    <citation type="submission" date="2020-06" db="EMBL/GenBank/DDBJ databases">
        <title>Analysis procedures for assessing recovery of high quality, complete, closed genomes from Nanopore long read metagenome sequencing.</title>
        <authorList>
            <person name="Bessarab I."/>
            <person name="Arumugam K."/>
            <person name="Haryono M."/>
            <person name="Liu X."/>
            <person name="Roy S."/>
            <person name="Zuniga-Montanez R.E."/>
            <person name="Qiu G."/>
            <person name="Drautz-Moses D.I."/>
            <person name="Law Y.Y."/>
            <person name="Wuertz S."/>
            <person name="Lauro F.M."/>
            <person name="Huson D.H."/>
            <person name="Williams R.B."/>
        </authorList>
    </citation>
    <scope>NUCLEOTIDE SEQUENCE [LARGE SCALE GENOMIC DNA]</scope>
    <source>
        <strain evidence="1">SSD2</strain>
    </source>
</reference>
<keyword evidence="2" id="KW-1185">Reference proteome</keyword>
<dbReference type="InterPro" id="IPR029058">
    <property type="entry name" value="AB_hydrolase_fold"/>
</dbReference>
<organism evidence="1 2">
    <name type="scientific">Candidatus Thiothrix singaporensis</name>
    <dbReference type="NCBI Taxonomy" id="2799669"/>
    <lineage>
        <taxon>Bacteria</taxon>
        <taxon>Pseudomonadati</taxon>
        <taxon>Pseudomonadota</taxon>
        <taxon>Gammaproteobacteria</taxon>
        <taxon>Thiotrichales</taxon>
        <taxon>Thiotrichaceae</taxon>
        <taxon>Thiothrix</taxon>
    </lineage>
</organism>
<name>A0A7L6ARM5_9GAMM</name>
<proteinExistence type="predicted"/>